<keyword evidence="4 7" id="KW-0812">Transmembrane</keyword>
<feature type="region of interest" description="Disordered" evidence="8">
    <location>
        <begin position="557"/>
        <end position="587"/>
    </location>
</feature>
<dbReference type="Pfam" id="PF00528">
    <property type="entry name" value="BPD_transp_1"/>
    <property type="match status" value="1"/>
</dbReference>
<comment type="subcellular location">
    <subcellularLocation>
        <location evidence="1 7">Cell membrane</location>
        <topology evidence="1 7">Multi-pass membrane protein</topology>
    </subcellularLocation>
</comment>
<feature type="transmembrane region" description="Helical" evidence="7">
    <location>
        <begin position="150"/>
        <end position="168"/>
    </location>
</feature>
<evidence type="ECO:0000313" key="10">
    <source>
        <dbReference type="EMBL" id="MDQ0325225.1"/>
    </source>
</evidence>
<feature type="transmembrane region" description="Helical" evidence="7">
    <location>
        <begin position="68"/>
        <end position="90"/>
    </location>
</feature>
<dbReference type="SUPFAM" id="SSF161098">
    <property type="entry name" value="MetI-like"/>
    <property type="match status" value="2"/>
</dbReference>
<evidence type="ECO:0000256" key="1">
    <source>
        <dbReference type="ARBA" id="ARBA00004651"/>
    </source>
</evidence>
<keyword evidence="6 7" id="KW-0472">Membrane</keyword>
<feature type="domain" description="ABC transmembrane type-1" evidence="9">
    <location>
        <begin position="341"/>
        <end position="548"/>
    </location>
</feature>
<name>A0ABU0C422_9BRAD</name>
<dbReference type="InterPro" id="IPR000515">
    <property type="entry name" value="MetI-like"/>
</dbReference>
<feature type="transmembrane region" description="Helical" evidence="7">
    <location>
        <begin position="529"/>
        <end position="548"/>
    </location>
</feature>
<evidence type="ECO:0000259" key="9">
    <source>
        <dbReference type="PROSITE" id="PS50928"/>
    </source>
</evidence>
<dbReference type="RefSeq" id="WP_370872270.1">
    <property type="nucleotide sequence ID" value="NZ_JAUSUK010000001.1"/>
</dbReference>
<feature type="transmembrane region" description="Helical" evidence="7">
    <location>
        <begin position="414"/>
        <end position="434"/>
    </location>
</feature>
<feature type="transmembrane region" description="Helical" evidence="7">
    <location>
        <begin position="248"/>
        <end position="268"/>
    </location>
</feature>
<dbReference type="PANTHER" id="PTHR30183:SF2">
    <property type="entry name" value="IRON UTILIZATION PROTEIN"/>
    <property type="match status" value="1"/>
</dbReference>
<dbReference type="EMBL" id="JAUSUK010000001">
    <property type="protein sequence ID" value="MDQ0325225.1"/>
    <property type="molecule type" value="Genomic_DNA"/>
</dbReference>
<feature type="domain" description="ABC transmembrane type-1" evidence="9">
    <location>
        <begin position="62"/>
        <end position="272"/>
    </location>
</feature>
<feature type="transmembrane region" description="Helical" evidence="7">
    <location>
        <begin position="298"/>
        <end position="325"/>
    </location>
</feature>
<sequence length="587" mass="63111">MSELALRPMRRRARLIPNGWAVFAFGVAFFAVLPIVVILTTAMEDTGSLWSHVVAGILPQATRTTLTLLLGTAILVTVIGTGCAWLVTAYRFRGRAFLEWGLLLPLAVPTYIMAYAYMDVLSPLGFIQGVIRDLLGYSSPREFRLPDIRAMWGAITLFGFVLYPYVYLTTRMMFLTQAANLVEASRTLGTSRSAVFWRVALPLARPAIAIGVSLALMETLNDIGASQFLGVRTLTASVYTTWIVRNDLAGATQIASAMLIFVVVLIWLERFARRRQRYATNAQRSRAMAARPLTGVKGALAFTIGFLPIFIGFVGPASYLLTAAIRRIEFAGISPHIVQATINTVAVSAAATVFVLVAGFVVAYASRIRSGPWSGSFLRLSTLGYAVPGTVLAIGVLIPVAALDRFIDRSASDWFGLSTGLLFMGSGCALVYAYTARFLAISSGGIEAGLSRIPTSYDHAARTLGYTSTGSLLRVHLPLSRTALTAAGLLVFVDCMKELPATLLLRPLNFESLATLLYGEAARGTYEDAALAALVIVAIGMLPVTLLARVGTSSSEPAALRDRAQDDRSGGPVSEADSEALVTRMVR</sequence>
<gene>
    <name evidence="10" type="ORF">J2R99_001074</name>
</gene>
<comment type="caution">
    <text evidence="10">The sequence shown here is derived from an EMBL/GenBank/DDBJ whole genome shotgun (WGS) entry which is preliminary data.</text>
</comment>
<accession>A0ABU0C422</accession>
<keyword evidence="2 7" id="KW-0813">Transport</keyword>
<keyword evidence="11" id="KW-1185">Reference proteome</keyword>
<feature type="transmembrane region" description="Helical" evidence="7">
    <location>
        <begin position="20"/>
        <end position="43"/>
    </location>
</feature>
<keyword evidence="3" id="KW-1003">Cell membrane</keyword>
<feature type="compositionally biased region" description="Basic and acidic residues" evidence="8">
    <location>
        <begin position="559"/>
        <end position="569"/>
    </location>
</feature>
<feature type="transmembrane region" description="Helical" evidence="7">
    <location>
        <begin position="377"/>
        <end position="402"/>
    </location>
</feature>
<reference evidence="10 11" key="1">
    <citation type="submission" date="2023-07" db="EMBL/GenBank/DDBJ databases">
        <title>Genomic Encyclopedia of Type Strains, Phase IV (KMG-IV): sequencing the most valuable type-strain genomes for metagenomic binning, comparative biology and taxonomic classification.</title>
        <authorList>
            <person name="Goeker M."/>
        </authorList>
    </citation>
    <scope>NUCLEOTIDE SEQUENCE [LARGE SCALE GENOMIC DNA]</scope>
    <source>
        <strain evidence="10 11">DSM 11549</strain>
    </source>
</reference>
<feature type="transmembrane region" description="Helical" evidence="7">
    <location>
        <begin position="195"/>
        <end position="217"/>
    </location>
</feature>
<evidence type="ECO:0000256" key="8">
    <source>
        <dbReference type="SAM" id="MobiDB-lite"/>
    </source>
</evidence>
<dbReference type="Gene3D" id="1.10.3720.10">
    <property type="entry name" value="MetI-like"/>
    <property type="match status" value="2"/>
</dbReference>
<dbReference type="CDD" id="cd06261">
    <property type="entry name" value="TM_PBP2"/>
    <property type="match status" value="2"/>
</dbReference>
<evidence type="ECO:0000256" key="5">
    <source>
        <dbReference type="ARBA" id="ARBA00022989"/>
    </source>
</evidence>
<protein>
    <submittedName>
        <fullName evidence="10">Iron(III) transport system permease protein</fullName>
    </submittedName>
</protein>
<comment type="similarity">
    <text evidence="7">Belongs to the binding-protein-dependent transport system permease family.</text>
</comment>
<evidence type="ECO:0000256" key="6">
    <source>
        <dbReference type="ARBA" id="ARBA00023136"/>
    </source>
</evidence>
<dbReference type="Proteomes" id="UP001230253">
    <property type="component" value="Unassembled WGS sequence"/>
</dbReference>
<feature type="transmembrane region" description="Helical" evidence="7">
    <location>
        <begin position="345"/>
        <end position="365"/>
    </location>
</feature>
<organism evidence="10 11">
    <name type="scientific">Rhodopseudomonas julia</name>
    <dbReference type="NCBI Taxonomy" id="200617"/>
    <lineage>
        <taxon>Bacteria</taxon>
        <taxon>Pseudomonadati</taxon>
        <taxon>Pseudomonadota</taxon>
        <taxon>Alphaproteobacteria</taxon>
        <taxon>Hyphomicrobiales</taxon>
        <taxon>Nitrobacteraceae</taxon>
        <taxon>Rhodopseudomonas</taxon>
    </lineage>
</organism>
<dbReference type="PANTHER" id="PTHR30183">
    <property type="entry name" value="MOLYBDENUM TRANSPORT SYSTEM PERMEASE PROTEIN MODB"/>
    <property type="match status" value="1"/>
</dbReference>
<evidence type="ECO:0000256" key="3">
    <source>
        <dbReference type="ARBA" id="ARBA00022475"/>
    </source>
</evidence>
<evidence type="ECO:0000256" key="4">
    <source>
        <dbReference type="ARBA" id="ARBA00022692"/>
    </source>
</evidence>
<evidence type="ECO:0000256" key="2">
    <source>
        <dbReference type="ARBA" id="ARBA00022448"/>
    </source>
</evidence>
<keyword evidence="5 7" id="KW-1133">Transmembrane helix</keyword>
<proteinExistence type="inferred from homology"/>
<feature type="transmembrane region" description="Helical" evidence="7">
    <location>
        <begin position="97"/>
        <end position="118"/>
    </location>
</feature>
<evidence type="ECO:0000256" key="7">
    <source>
        <dbReference type="RuleBase" id="RU363032"/>
    </source>
</evidence>
<dbReference type="PROSITE" id="PS50928">
    <property type="entry name" value="ABC_TM1"/>
    <property type="match status" value="2"/>
</dbReference>
<dbReference type="InterPro" id="IPR035906">
    <property type="entry name" value="MetI-like_sf"/>
</dbReference>
<evidence type="ECO:0000313" key="11">
    <source>
        <dbReference type="Proteomes" id="UP001230253"/>
    </source>
</evidence>